<dbReference type="InterPro" id="IPR009057">
    <property type="entry name" value="Homeodomain-like_sf"/>
</dbReference>
<dbReference type="SMART" id="SM00342">
    <property type="entry name" value="HTH_ARAC"/>
    <property type="match status" value="1"/>
</dbReference>
<sequence length="453" mass="51654">MNTILSVIALIEDSLPETLRVEQIAARSGYSRWHLQRQFKRATGMSISQYQRHRLLSLAAEKISTTEHRILDIAIEFGFESQEAFARAFKRFAMVAPKNIRQQPVWAKRLSLAEMDKTALERLSLLNQSDIRFDTQPASRWACSAIRIDSIDRDAAVIDERINDGFLALQQQANVEGLDFTRCRILEFSEHNQYASGSFPLAIGFQVDDDFVIPDTLFEAIVPERHIGSIDVPSTEYIEAVYFHLGIRLKEEHHLRFGPLPYCWGTSDTGLTFSFAVEPFDASKQTLTHVDAFPVSVISLNLIDIPVSRHSLPKEKHAGTRRIASVFDAFPSWTHLIANNEEGMMVFGDPSAHYDAQFDVFFAGLEENLQQAELQPEYHSMSIEGCYLASIWKGENLSDIDSDIERFYHYLNRHSEFYYSAGPEIIRDVKVVDTGDVHSVSFELLTPIRSRQR</sequence>
<dbReference type="Proteomes" id="UP001569154">
    <property type="component" value="Unassembled WGS sequence"/>
</dbReference>
<evidence type="ECO:0000313" key="5">
    <source>
        <dbReference type="EMBL" id="MEZ8083424.1"/>
    </source>
</evidence>
<keyword evidence="1" id="KW-0805">Transcription regulation</keyword>
<keyword evidence="3" id="KW-0804">Transcription</keyword>
<accession>A0ABV4L988</accession>
<evidence type="ECO:0000259" key="4">
    <source>
        <dbReference type="PROSITE" id="PS01124"/>
    </source>
</evidence>
<dbReference type="PANTHER" id="PTHR47504:SF5">
    <property type="entry name" value="RIGHT ORIGIN-BINDING PROTEIN"/>
    <property type="match status" value="1"/>
</dbReference>
<dbReference type="SUPFAM" id="SSF46689">
    <property type="entry name" value="Homeodomain-like"/>
    <property type="match status" value="2"/>
</dbReference>
<keyword evidence="6" id="KW-1185">Reference proteome</keyword>
<gene>
    <name evidence="5" type="ORF">ACED35_20100</name>
</gene>
<evidence type="ECO:0000313" key="6">
    <source>
        <dbReference type="Proteomes" id="UP001569154"/>
    </source>
</evidence>
<comment type="caution">
    <text evidence="5">The sequence shown here is derived from an EMBL/GenBank/DDBJ whole genome shotgun (WGS) entry which is preliminary data.</text>
</comment>
<dbReference type="InterPro" id="IPR018060">
    <property type="entry name" value="HTH_AraC"/>
</dbReference>
<dbReference type="PROSITE" id="PS01124">
    <property type="entry name" value="HTH_ARAC_FAMILY_2"/>
    <property type="match status" value="1"/>
</dbReference>
<dbReference type="PANTHER" id="PTHR47504">
    <property type="entry name" value="RIGHT ORIGIN-BINDING PROTEIN"/>
    <property type="match status" value="1"/>
</dbReference>
<proteinExistence type="predicted"/>
<organism evidence="5 6">
    <name type="scientific">Enterovibrio norvegicus</name>
    <dbReference type="NCBI Taxonomy" id="188144"/>
    <lineage>
        <taxon>Bacteria</taxon>
        <taxon>Pseudomonadati</taxon>
        <taxon>Pseudomonadota</taxon>
        <taxon>Gammaproteobacteria</taxon>
        <taxon>Vibrionales</taxon>
        <taxon>Vibrionaceae</taxon>
        <taxon>Enterovibrio</taxon>
    </lineage>
</organism>
<dbReference type="Pfam" id="PF12833">
    <property type="entry name" value="HTH_18"/>
    <property type="match status" value="1"/>
</dbReference>
<feature type="domain" description="HTH araC/xylS-type" evidence="4">
    <location>
        <begin position="5"/>
        <end position="103"/>
    </location>
</feature>
<keyword evidence="2" id="KW-0238">DNA-binding</keyword>
<evidence type="ECO:0000256" key="2">
    <source>
        <dbReference type="ARBA" id="ARBA00023125"/>
    </source>
</evidence>
<name>A0ABV4L988_9GAMM</name>
<dbReference type="InterPro" id="IPR050959">
    <property type="entry name" value="MarA-like"/>
</dbReference>
<evidence type="ECO:0000256" key="3">
    <source>
        <dbReference type="ARBA" id="ARBA00023163"/>
    </source>
</evidence>
<evidence type="ECO:0000256" key="1">
    <source>
        <dbReference type="ARBA" id="ARBA00023015"/>
    </source>
</evidence>
<dbReference type="Gene3D" id="1.10.10.60">
    <property type="entry name" value="Homeodomain-like"/>
    <property type="match status" value="2"/>
</dbReference>
<reference evidence="5 6" key="1">
    <citation type="submission" date="2024-06" db="EMBL/GenBank/DDBJ databases">
        <authorList>
            <person name="Steensen K."/>
            <person name="Seneca J."/>
            <person name="Bartlau N."/>
            <person name="Yu A.X."/>
            <person name="Polz M.F."/>
        </authorList>
    </citation>
    <scope>NUCLEOTIDE SEQUENCE [LARGE SCALE GENOMIC DNA]</scope>
    <source>
        <strain evidence="5 6">1F260</strain>
    </source>
</reference>
<dbReference type="EMBL" id="JBGONM010000062">
    <property type="protein sequence ID" value="MEZ8083424.1"/>
    <property type="molecule type" value="Genomic_DNA"/>
</dbReference>
<protein>
    <submittedName>
        <fullName evidence="5">Helix-turn-helix domain-containing protein</fullName>
    </submittedName>
</protein>
<dbReference type="RefSeq" id="WP_017015458.1">
    <property type="nucleotide sequence ID" value="NZ_AJYG02000063.1"/>
</dbReference>